<evidence type="ECO:0000256" key="1">
    <source>
        <dbReference type="ARBA" id="ARBA00004123"/>
    </source>
</evidence>
<comment type="similarity">
    <text evidence="2">Belongs to the ORC5 family.</text>
</comment>
<feature type="domain" description="ORC5 lid" evidence="10">
    <location>
        <begin position="220"/>
        <end position="279"/>
    </location>
</feature>
<dbReference type="GO" id="GO:0006270">
    <property type="term" value="P:DNA replication initiation"/>
    <property type="evidence" value="ECO:0007669"/>
    <property type="project" value="TreeGrafter"/>
</dbReference>
<dbReference type="Proteomes" id="UP001431783">
    <property type="component" value="Unassembled WGS sequence"/>
</dbReference>
<dbReference type="InterPro" id="IPR041664">
    <property type="entry name" value="AAA_16"/>
</dbReference>
<evidence type="ECO:0000256" key="6">
    <source>
        <dbReference type="ARBA" id="ARBA00023242"/>
    </source>
</evidence>
<keyword evidence="12" id="KW-1185">Reference proteome</keyword>
<feature type="domain" description="Orc1-like AAA ATPase" evidence="8">
    <location>
        <begin position="13"/>
        <end position="152"/>
    </location>
</feature>
<protein>
    <recommendedName>
        <fullName evidence="7">Origin recognition complex subunit 5</fullName>
    </recommendedName>
</protein>
<feature type="domain" description="Origin recognition complex subunit 5 C-terminal" evidence="9">
    <location>
        <begin position="317"/>
        <end position="450"/>
    </location>
</feature>
<accession>A0AAW1V3K8</accession>
<dbReference type="Gene3D" id="1.10.8.60">
    <property type="match status" value="1"/>
</dbReference>
<dbReference type="Gene3D" id="3.40.50.300">
    <property type="entry name" value="P-loop containing nucleotide triphosphate hydrolases"/>
    <property type="match status" value="1"/>
</dbReference>
<gene>
    <name evidence="11" type="ORF">WA026_007052</name>
</gene>
<evidence type="ECO:0000259" key="10">
    <source>
        <dbReference type="Pfam" id="PF21639"/>
    </source>
</evidence>
<dbReference type="GO" id="GO:0003688">
    <property type="term" value="F:DNA replication origin binding"/>
    <property type="evidence" value="ECO:0007669"/>
    <property type="project" value="TreeGrafter"/>
</dbReference>
<dbReference type="Pfam" id="PF13191">
    <property type="entry name" value="AAA_16"/>
    <property type="match status" value="1"/>
</dbReference>
<dbReference type="Pfam" id="PF14630">
    <property type="entry name" value="ORC5_C"/>
    <property type="match status" value="1"/>
</dbReference>
<organism evidence="11 12">
    <name type="scientific">Henosepilachna vigintioctopunctata</name>
    <dbReference type="NCBI Taxonomy" id="420089"/>
    <lineage>
        <taxon>Eukaryota</taxon>
        <taxon>Metazoa</taxon>
        <taxon>Ecdysozoa</taxon>
        <taxon>Arthropoda</taxon>
        <taxon>Hexapoda</taxon>
        <taxon>Insecta</taxon>
        <taxon>Pterygota</taxon>
        <taxon>Neoptera</taxon>
        <taxon>Endopterygota</taxon>
        <taxon>Coleoptera</taxon>
        <taxon>Polyphaga</taxon>
        <taxon>Cucujiformia</taxon>
        <taxon>Coccinelloidea</taxon>
        <taxon>Coccinellidae</taxon>
        <taxon>Epilachninae</taxon>
        <taxon>Epilachnini</taxon>
        <taxon>Henosepilachna</taxon>
    </lineage>
</organism>
<evidence type="ECO:0000256" key="4">
    <source>
        <dbReference type="ARBA" id="ARBA00022741"/>
    </source>
</evidence>
<evidence type="ECO:0000313" key="12">
    <source>
        <dbReference type="Proteomes" id="UP001431783"/>
    </source>
</evidence>
<dbReference type="GO" id="GO:0005524">
    <property type="term" value="F:ATP binding"/>
    <property type="evidence" value="ECO:0007669"/>
    <property type="project" value="UniProtKB-KW"/>
</dbReference>
<dbReference type="EMBL" id="JARQZJ010000123">
    <property type="protein sequence ID" value="KAK9889673.1"/>
    <property type="molecule type" value="Genomic_DNA"/>
</dbReference>
<dbReference type="SUPFAM" id="SSF52540">
    <property type="entry name" value="P-loop containing nucleoside triphosphate hydrolases"/>
    <property type="match status" value="1"/>
</dbReference>
<evidence type="ECO:0000259" key="9">
    <source>
        <dbReference type="Pfam" id="PF14630"/>
    </source>
</evidence>
<dbReference type="AlphaFoldDB" id="A0AAW1V3K8"/>
<dbReference type="InterPro" id="IPR048866">
    <property type="entry name" value="ORC5_lid"/>
</dbReference>
<keyword evidence="5" id="KW-0067">ATP-binding</keyword>
<dbReference type="PANTHER" id="PTHR12705:SF0">
    <property type="entry name" value="ORIGIN RECOGNITION COMPLEX SUBUNIT 5"/>
    <property type="match status" value="1"/>
</dbReference>
<comment type="subcellular location">
    <subcellularLocation>
        <location evidence="1">Nucleus</location>
    </subcellularLocation>
</comment>
<proteinExistence type="inferred from homology"/>
<keyword evidence="4" id="KW-0547">Nucleotide-binding</keyword>
<dbReference type="FunFam" id="3.40.50.300:FF:000673">
    <property type="entry name" value="Origin recognition complex subunit 5"/>
    <property type="match status" value="1"/>
</dbReference>
<name>A0AAW1V3K8_9CUCU</name>
<keyword evidence="6" id="KW-0539">Nucleus</keyword>
<dbReference type="GO" id="GO:0005664">
    <property type="term" value="C:nuclear origin of replication recognition complex"/>
    <property type="evidence" value="ECO:0007669"/>
    <property type="project" value="TreeGrafter"/>
</dbReference>
<dbReference type="InterPro" id="IPR020796">
    <property type="entry name" value="ORC5"/>
</dbReference>
<evidence type="ECO:0000256" key="5">
    <source>
        <dbReference type="ARBA" id="ARBA00022840"/>
    </source>
</evidence>
<comment type="caution">
    <text evidence="11">The sequence shown here is derived from an EMBL/GenBank/DDBJ whole genome shotgun (WGS) entry which is preliminary data.</text>
</comment>
<evidence type="ECO:0000256" key="3">
    <source>
        <dbReference type="ARBA" id="ARBA00022705"/>
    </source>
</evidence>
<evidence type="ECO:0000259" key="8">
    <source>
        <dbReference type="Pfam" id="PF13191"/>
    </source>
</evidence>
<dbReference type="InterPro" id="IPR047088">
    <property type="entry name" value="ORC5_C"/>
</dbReference>
<sequence length="456" mass="53174">MDEGIMDYLKRVFPERGKQITELYNLIGRPDERYATSIFIYGGTSVGKTSITKSLLRKLNMKHAFVNLTECYSSKLLYENILNKLSDHKIDPLTGQPYAKCDNMMDFVYYLQEIHAEMNLDGSVIVLDRAEKLRSMEFNLLPVFLRFREICKINITVLFISELIFEKFYGRAGLVEPIRVHFPQYNKEELLNILSEDIHYARQAILNDFDELIDFDENFYRNYVNLFLSMFYRVCRDLSELRYMARINFVKYSEPIMNKETSIDDSMTLWRKVAPALKSSLEVLYLRIADDKTHSETAKQSSSSTFSKQNVARTLELPFYAKYLLIAAFLASYNPAKEDKRMFVKNHGKKVKSKSDIKKKSKVSEQLNTQLGPKPFTLDRLLAIFYSILDENIGFNNNLLVQLSSLVELQLLSSLSDNFVLDGRKYKCNVNFDFIQTISKMVGFNIRKYLSDFSHM</sequence>
<evidence type="ECO:0000256" key="2">
    <source>
        <dbReference type="ARBA" id="ARBA00006269"/>
    </source>
</evidence>
<dbReference type="PANTHER" id="PTHR12705">
    <property type="entry name" value="ORIGIN RECOGNITION COMPLEX SUBUNIT 5"/>
    <property type="match status" value="1"/>
</dbReference>
<dbReference type="Pfam" id="PF21639">
    <property type="entry name" value="ORC5_lid"/>
    <property type="match status" value="1"/>
</dbReference>
<keyword evidence="3" id="KW-0235">DNA replication</keyword>
<dbReference type="InterPro" id="IPR027417">
    <property type="entry name" value="P-loop_NTPase"/>
</dbReference>
<evidence type="ECO:0000256" key="7">
    <source>
        <dbReference type="ARBA" id="ARBA00069657"/>
    </source>
</evidence>
<evidence type="ECO:0000313" key="11">
    <source>
        <dbReference type="EMBL" id="KAK9889673.1"/>
    </source>
</evidence>
<reference evidence="11 12" key="1">
    <citation type="submission" date="2023-03" db="EMBL/GenBank/DDBJ databases">
        <title>Genome insight into feeding habits of ladybird beetles.</title>
        <authorList>
            <person name="Li H.-S."/>
            <person name="Huang Y.-H."/>
            <person name="Pang H."/>
        </authorList>
    </citation>
    <scope>NUCLEOTIDE SEQUENCE [LARGE SCALE GENOMIC DNA]</scope>
    <source>
        <strain evidence="11">SYSU_2023b</strain>
        <tissue evidence="11">Whole body</tissue>
    </source>
</reference>